<sequence length="470" mass="56058">MTDQKEENNMYDIFYRIKTNHDYENNDNIEVGSNNSNKRCDTVKWTINGYNEKLNNLCKEFINLYNVLYPPNMDKNGNTSNKHAAYLNFWFNNKLRSIDKKLTDEESIYSSLNNICNTIDTSNIIKNKIYKIPEEHYDKLDMLNNLYTNYIKLETTEDVQLDEKSYYTNNAKICIKIFAEVIKLYHQKINYNFYKALRKFSVLYKIAKYKLAFFKKIEVDPLPVLETEIAKKKLEDACNSFVTDTLDRTPGINNTHENILKDFLEYKKYNEFYKHTNGRSICVKYYDKIIHLENKNKDIITKICTELAANLEKLSSMTSISANHRERCSYMNYWTYNIIMQTLKSISDNKEKINLLNIINNLLFDINDKLPKEKMKRKIYTTILGTTQKTDYCKYITYINSLYEKYVHSCCTYFYNNAYWNGCIAYFNCEEYYNPYNLYLKLNCQEISTDKNIQKSNYSSSHRLYSYITI</sequence>
<dbReference type="KEGG" id="pcy:PCYB_001140"/>
<dbReference type="OMA" id="AYFNCEE"/>
<dbReference type="InterPro" id="IPR008780">
    <property type="entry name" value="Plasmodium_Vir"/>
</dbReference>
<dbReference type="AlphaFoldDB" id="K6UF26"/>
<organism evidence="1 2">
    <name type="scientific">Plasmodium cynomolgi (strain B)</name>
    <dbReference type="NCBI Taxonomy" id="1120755"/>
    <lineage>
        <taxon>Eukaryota</taxon>
        <taxon>Sar</taxon>
        <taxon>Alveolata</taxon>
        <taxon>Apicomplexa</taxon>
        <taxon>Aconoidasida</taxon>
        <taxon>Haemosporida</taxon>
        <taxon>Plasmodiidae</taxon>
        <taxon>Plasmodium</taxon>
        <taxon>Plasmodium (Plasmodium)</taxon>
    </lineage>
</organism>
<name>K6UF26_PLACD</name>
<reference evidence="1 2" key="1">
    <citation type="journal article" date="2012" name="Nat. Genet.">
        <title>Plasmodium cynomolgi genome sequences provide insight into Plasmodium vivax and the monkey malaria clade.</title>
        <authorList>
            <person name="Tachibana S."/>
            <person name="Sullivan S.A."/>
            <person name="Kawai S."/>
            <person name="Nakamura S."/>
            <person name="Kim H.R."/>
            <person name="Goto N."/>
            <person name="Arisue N."/>
            <person name="Palacpac N.M.Q."/>
            <person name="Honma H."/>
            <person name="Yagi M."/>
            <person name="Tougan T."/>
            <person name="Katakai Y."/>
            <person name="Kaneko O."/>
            <person name="Mita T."/>
            <person name="Kita K."/>
            <person name="Yasutomi Y."/>
            <person name="Sutton P.L."/>
            <person name="Shakhbatyan R."/>
            <person name="Horii T."/>
            <person name="Yasunaga T."/>
            <person name="Barnwell J.W."/>
            <person name="Escalante A.A."/>
            <person name="Carlton J.M."/>
            <person name="Tanabe K."/>
        </authorList>
    </citation>
    <scope>NUCLEOTIDE SEQUENCE [LARGE SCALE GENOMIC DNA]</scope>
    <source>
        <strain evidence="1 2">B</strain>
    </source>
</reference>
<dbReference type="RefSeq" id="XP_004228312.1">
    <property type="nucleotide sequence ID" value="XM_004228264.1"/>
</dbReference>
<dbReference type="VEuPathDB" id="PlasmoDB:PCYB_001140"/>
<protein>
    <submittedName>
        <fullName evidence="1">CYIR protein</fullName>
    </submittedName>
</protein>
<keyword evidence="2" id="KW-1185">Reference proteome</keyword>
<proteinExistence type="predicted"/>
<dbReference type="GeneID" id="14696638"/>
<dbReference type="OrthoDB" id="10452410at2759"/>
<dbReference type="PhylomeDB" id="K6UF26"/>
<dbReference type="Proteomes" id="UP000006319">
    <property type="component" value="Unassembled WGS sequence"/>
</dbReference>
<accession>K6UF26</accession>
<dbReference type="Pfam" id="PF05795">
    <property type="entry name" value="Plasmodium_Vir"/>
    <property type="match status" value="2"/>
</dbReference>
<evidence type="ECO:0000313" key="1">
    <source>
        <dbReference type="EMBL" id="GAB69366.1"/>
    </source>
</evidence>
<gene>
    <name evidence="1" type="ORF">PCYB_001140</name>
</gene>
<dbReference type="EMBL" id="DF157110">
    <property type="protein sequence ID" value="GAB69366.1"/>
    <property type="molecule type" value="Genomic_DNA"/>
</dbReference>
<evidence type="ECO:0000313" key="2">
    <source>
        <dbReference type="Proteomes" id="UP000006319"/>
    </source>
</evidence>